<dbReference type="GO" id="GO:0003677">
    <property type="term" value="F:DNA binding"/>
    <property type="evidence" value="ECO:0007669"/>
    <property type="project" value="InterPro"/>
</dbReference>
<dbReference type="EMBL" id="PCWN01000008">
    <property type="protein sequence ID" value="PIR03800.1"/>
    <property type="molecule type" value="Genomic_DNA"/>
</dbReference>
<proteinExistence type="predicted"/>
<gene>
    <name evidence="5" type="ORF">COV59_03965</name>
</gene>
<dbReference type="InterPro" id="IPR001926">
    <property type="entry name" value="TrpB-like_PALP"/>
</dbReference>
<dbReference type="InterPro" id="IPR036388">
    <property type="entry name" value="WH-like_DNA-bd_sf"/>
</dbReference>
<keyword evidence="2" id="KW-0663">Pyridoxal phosphate</keyword>
<evidence type="ECO:0000259" key="4">
    <source>
        <dbReference type="Pfam" id="PF09339"/>
    </source>
</evidence>
<evidence type="ECO:0000313" key="6">
    <source>
        <dbReference type="Proteomes" id="UP000229600"/>
    </source>
</evidence>
<dbReference type="SUPFAM" id="SSF46785">
    <property type="entry name" value="Winged helix' DNA-binding domain"/>
    <property type="match status" value="1"/>
</dbReference>
<evidence type="ECO:0000259" key="3">
    <source>
        <dbReference type="Pfam" id="PF00291"/>
    </source>
</evidence>
<dbReference type="Pfam" id="PF00291">
    <property type="entry name" value="PALP"/>
    <property type="match status" value="1"/>
</dbReference>
<protein>
    <submittedName>
        <fullName evidence="5">Uncharacterized protein</fullName>
    </submittedName>
</protein>
<evidence type="ECO:0000313" key="5">
    <source>
        <dbReference type="EMBL" id="PIR03800.1"/>
    </source>
</evidence>
<feature type="domain" description="HTH iclR-type" evidence="4">
    <location>
        <begin position="13"/>
        <end position="55"/>
    </location>
</feature>
<reference evidence="5 6" key="1">
    <citation type="submission" date="2017-09" db="EMBL/GenBank/DDBJ databases">
        <title>Depth-based differentiation of microbial function through sediment-hosted aquifers and enrichment of novel symbionts in the deep terrestrial subsurface.</title>
        <authorList>
            <person name="Probst A.J."/>
            <person name="Ladd B."/>
            <person name="Jarett J.K."/>
            <person name="Geller-Mcgrath D.E."/>
            <person name="Sieber C.M."/>
            <person name="Emerson J.B."/>
            <person name="Anantharaman K."/>
            <person name="Thomas B.C."/>
            <person name="Malmstrom R."/>
            <person name="Stieglmeier M."/>
            <person name="Klingl A."/>
            <person name="Woyke T."/>
            <person name="Ryan C.M."/>
            <person name="Banfield J.F."/>
        </authorList>
    </citation>
    <scope>NUCLEOTIDE SEQUENCE [LARGE SCALE GENOMIC DNA]</scope>
    <source>
        <strain evidence="5">CG11_big_fil_rev_8_21_14_0_20_39_34</strain>
    </source>
</reference>
<name>A0A2H0N4H8_9BACT</name>
<dbReference type="CDD" id="cd00090">
    <property type="entry name" value="HTH_ARSR"/>
    <property type="match status" value="1"/>
</dbReference>
<dbReference type="InterPro" id="IPR036052">
    <property type="entry name" value="TrpB-like_PALP_sf"/>
</dbReference>
<dbReference type="InterPro" id="IPR005471">
    <property type="entry name" value="Tscrpt_reg_IclR_N"/>
</dbReference>
<accession>A0A2H0N4H8</accession>
<evidence type="ECO:0000256" key="2">
    <source>
        <dbReference type="ARBA" id="ARBA00022898"/>
    </source>
</evidence>
<comment type="caution">
    <text evidence="5">The sequence shown here is derived from an EMBL/GenBank/DDBJ whole genome shotgun (WGS) entry which is preliminary data.</text>
</comment>
<dbReference type="AlphaFoldDB" id="A0A2H0N4H8"/>
<sequence>MHNHVFSLNQQNVLKLLETQDNGTVAEISKRLSLPRPTAKQILQKLLSLGLVYRHGQGRGVYYSIKRKDEILDSAGSKLVTVFSGHSSFRTMFKEIESSLEANDFYWSFAFKNEYYDSELGQFLFDFHHSIGKRGVDDRSIASISVKDVIEKTYQNLSLQTLKFRFTDKDVPTGMIILKDRVITLVWGKHPIAIQTKSGVICERYQEFFLSTWDAALIYELQQAEKVVKPGNTPIIVPRETIYGIKNLLIKDESKNPTHTFKDRLAYEMIRPLLEEIRQGKIPKPITFGSISYGNTARSMGYYVSLLNEMAGYEVSRAVAFIPPKLEKKTFGPDTSSSVVTAKEVIGHLHDTCEIVPIDLSKKIYRSKDIENLAKKHKKVIGEFVDITEGLNRPAYVNIIIEAIEQQLRFSPDYVIVPFGAGILCNEVIDYVDEHKLKTKVIPVSSGDPNTIAVMLYGPIWVDTEELFVKGQALTRHEPIDKKGRHRTQYTVYHVTDEEICSAMNELKKNNIDAEPSGASGIAILNRLKTIDPNFNPDIHTVLTINTGDSLLNY</sequence>
<dbReference type="GO" id="GO:0006355">
    <property type="term" value="P:regulation of DNA-templated transcription"/>
    <property type="evidence" value="ECO:0007669"/>
    <property type="project" value="InterPro"/>
</dbReference>
<dbReference type="InterPro" id="IPR036390">
    <property type="entry name" value="WH_DNA-bd_sf"/>
</dbReference>
<comment type="cofactor">
    <cofactor evidence="1">
        <name>pyridoxal 5'-phosphate</name>
        <dbReference type="ChEBI" id="CHEBI:597326"/>
    </cofactor>
</comment>
<dbReference type="SUPFAM" id="SSF53686">
    <property type="entry name" value="Tryptophan synthase beta subunit-like PLP-dependent enzymes"/>
    <property type="match status" value="1"/>
</dbReference>
<organism evidence="5 6">
    <name type="scientific">Candidatus Magasanikbacteria bacterium CG11_big_fil_rev_8_21_14_0_20_39_34</name>
    <dbReference type="NCBI Taxonomy" id="1974653"/>
    <lineage>
        <taxon>Bacteria</taxon>
        <taxon>Candidatus Magasanikiibacteriota</taxon>
    </lineage>
</organism>
<dbReference type="Gene3D" id="3.40.50.1100">
    <property type="match status" value="3"/>
</dbReference>
<dbReference type="Gene3D" id="1.10.10.10">
    <property type="entry name" value="Winged helix-like DNA-binding domain superfamily/Winged helix DNA-binding domain"/>
    <property type="match status" value="1"/>
</dbReference>
<dbReference type="CDD" id="cd00640">
    <property type="entry name" value="Trp-synth-beta_II"/>
    <property type="match status" value="1"/>
</dbReference>
<dbReference type="InterPro" id="IPR011991">
    <property type="entry name" value="ArsR-like_HTH"/>
</dbReference>
<evidence type="ECO:0000256" key="1">
    <source>
        <dbReference type="ARBA" id="ARBA00001933"/>
    </source>
</evidence>
<dbReference type="Proteomes" id="UP000229600">
    <property type="component" value="Unassembled WGS sequence"/>
</dbReference>
<dbReference type="Pfam" id="PF09339">
    <property type="entry name" value="HTH_IclR"/>
    <property type="match status" value="1"/>
</dbReference>
<feature type="domain" description="Tryptophan synthase beta chain-like PALP" evidence="3">
    <location>
        <begin position="231"/>
        <end position="548"/>
    </location>
</feature>